<evidence type="ECO:0000256" key="1">
    <source>
        <dbReference type="SAM" id="MobiDB-lite"/>
    </source>
</evidence>
<dbReference type="EMBL" id="LT607753">
    <property type="protein sequence ID" value="SCG68924.1"/>
    <property type="molecule type" value="Genomic_DNA"/>
</dbReference>
<reference evidence="3" key="1">
    <citation type="submission" date="2016-06" db="EMBL/GenBank/DDBJ databases">
        <authorList>
            <person name="Varghese N."/>
            <person name="Submissions Spin"/>
        </authorList>
    </citation>
    <scope>NUCLEOTIDE SEQUENCE [LARGE SCALE GENOMIC DNA]</scope>
    <source>
        <strain evidence="3">DSM 45161</strain>
    </source>
</reference>
<evidence type="ECO:0000313" key="2">
    <source>
        <dbReference type="EMBL" id="SCG68924.1"/>
    </source>
</evidence>
<gene>
    <name evidence="2" type="ORF">GA0070614_4463</name>
</gene>
<proteinExistence type="predicted"/>
<evidence type="ECO:0000313" key="3">
    <source>
        <dbReference type="Proteomes" id="UP000198215"/>
    </source>
</evidence>
<organism evidence="2 3">
    <name type="scientific">Micromonospora coxensis</name>
    <dbReference type="NCBI Taxonomy" id="356852"/>
    <lineage>
        <taxon>Bacteria</taxon>
        <taxon>Bacillati</taxon>
        <taxon>Actinomycetota</taxon>
        <taxon>Actinomycetes</taxon>
        <taxon>Micromonosporales</taxon>
        <taxon>Micromonosporaceae</taxon>
        <taxon>Micromonospora</taxon>
    </lineage>
</organism>
<name>A0A1C5JEB5_9ACTN</name>
<accession>A0A1C5JEB5</accession>
<sequence length="69" mass="7390">MKEFFTTGPDHGKILPLSGPVASPCRGDRRRGTAKRQIRSRRRNTANADTVTAPTSVSRIASAGAQVIV</sequence>
<dbReference type="AlphaFoldDB" id="A0A1C5JEB5"/>
<protein>
    <submittedName>
        <fullName evidence="2">Uncharacterized protein</fullName>
    </submittedName>
</protein>
<feature type="region of interest" description="Disordered" evidence="1">
    <location>
        <begin position="1"/>
        <end position="52"/>
    </location>
</feature>
<dbReference type="Proteomes" id="UP000198215">
    <property type="component" value="Chromosome I"/>
</dbReference>
<feature type="compositionally biased region" description="Basic residues" evidence="1">
    <location>
        <begin position="32"/>
        <end position="44"/>
    </location>
</feature>
<keyword evidence="3" id="KW-1185">Reference proteome</keyword>